<evidence type="ECO:0000259" key="8">
    <source>
        <dbReference type="Pfam" id="PF12019"/>
    </source>
</evidence>
<reference evidence="10 13" key="3">
    <citation type="submission" date="2018-09" db="EMBL/GenBank/DDBJ databases">
        <title>Draft genome sequences of Legionella taurinensis isolated from water samples.</title>
        <authorList>
            <person name="Chakeri A."/>
            <person name="Allerberger F."/>
            <person name="Kundi M."/>
            <person name="Ruppitsch W."/>
            <person name="Schmid D."/>
        </authorList>
    </citation>
    <scope>NUCLEOTIDE SEQUENCE [LARGE SCALE GENOMIC DNA]</scope>
    <source>
        <strain evidence="10 13">4570-18-6</strain>
    </source>
</reference>
<organism evidence="10 13">
    <name type="scientific">Legionella taurinensis</name>
    <dbReference type="NCBI Taxonomy" id="70611"/>
    <lineage>
        <taxon>Bacteria</taxon>
        <taxon>Pseudomonadati</taxon>
        <taxon>Pseudomonadota</taxon>
        <taxon>Gammaproteobacteria</taxon>
        <taxon>Legionellales</taxon>
        <taxon>Legionellaceae</taxon>
        <taxon>Legionella</taxon>
    </lineage>
</organism>
<dbReference type="Gene3D" id="3.55.40.10">
    <property type="entry name" value="minor pseudopilin epsh domain"/>
    <property type="match status" value="1"/>
</dbReference>
<protein>
    <recommendedName>
        <fullName evidence="8">General secretion pathway GspH domain-containing protein</fullName>
    </recommendedName>
</protein>
<dbReference type="GO" id="GO:0005886">
    <property type="term" value="C:plasma membrane"/>
    <property type="evidence" value="ECO:0007669"/>
    <property type="project" value="UniProtKB-SubCell"/>
</dbReference>
<dbReference type="EMBL" id="QZWB01000011">
    <property type="protein sequence ID" value="RJT45555.1"/>
    <property type="molecule type" value="Genomic_DNA"/>
</dbReference>
<keyword evidence="2" id="KW-1003">Cell membrane</keyword>
<evidence type="ECO:0000256" key="5">
    <source>
        <dbReference type="ARBA" id="ARBA00022692"/>
    </source>
</evidence>
<evidence type="ECO:0000256" key="2">
    <source>
        <dbReference type="ARBA" id="ARBA00022475"/>
    </source>
</evidence>
<dbReference type="Pfam" id="PF12019">
    <property type="entry name" value="GspH"/>
    <property type="match status" value="1"/>
</dbReference>
<evidence type="ECO:0000256" key="4">
    <source>
        <dbReference type="ARBA" id="ARBA00022519"/>
    </source>
</evidence>
<evidence type="ECO:0000313" key="10">
    <source>
        <dbReference type="EMBL" id="RJT45555.1"/>
    </source>
</evidence>
<dbReference type="AlphaFoldDB" id="A0A3A5LHV1"/>
<keyword evidence="3" id="KW-0488">Methylation</keyword>
<evidence type="ECO:0000313" key="13">
    <source>
        <dbReference type="Proteomes" id="UP000270757"/>
    </source>
</evidence>
<proteinExistence type="predicted"/>
<dbReference type="EMBL" id="QCXM01000012">
    <property type="protein sequence ID" value="PUT46281.1"/>
    <property type="molecule type" value="Genomic_DNA"/>
</dbReference>
<dbReference type="Proteomes" id="UP000270757">
    <property type="component" value="Unassembled WGS sequence"/>
</dbReference>
<accession>A0A3A5LHV1</accession>
<keyword evidence="6" id="KW-1133">Transmembrane helix</keyword>
<keyword evidence="4" id="KW-0997">Cell inner membrane</keyword>
<evidence type="ECO:0000256" key="3">
    <source>
        <dbReference type="ARBA" id="ARBA00022481"/>
    </source>
</evidence>
<name>A0A3A5LHV1_9GAMM</name>
<dbReference type="RefSeq" id="WP_108293820.1">
    <property type="nucleotide sequence ID" value="NZ_QFGL01000011.1"/>
</dbReference>
<gene>
    <name evidence="10" type="ORF">D6J04_10525</name>
    <name evidence="9" type="ORF">DB745_11440</name>
    <name evidence="11" type="ORF">DIZ81_10425</name>
</gene>
<evidence type="ECO:0000256" key="7">
    <source>
        <dbReference type="ARBA" id="ARBA00023136"/>
    </source>
</evidence>
<comment type="subcellular location">
    <subcellularLocation>
        <location evidence="1">Cell inner membrane</location>
        <topology evidence="1">Single-pass membrane protein</topology>
    </subcellularLocation>
</comment>
<sequence>MFTLLLSFYLGMNANNQLKTQLFVAQHRLTQAIHYARNQALVKHSVLILHPVEQGNWAKGMVLFKDPGEHRFSHQQEVVYEWHELGGPLTITWSGFHSQDALIFSHALGHAAANGYFSIAYQGVELGRIVINRLGRLRVVNYI</sequence>
<reference evidence="9 12" key="1">
    <citation type="submission" date="2018-04" db="EMBL/GenBank/DDBJ databases">
        <title>Whole genome sequence comparison of clinical and drinking water Legionella pneumophila isolates associated with the Flint Water Crisis.</title>
        <authorList>
            <person name="Garner E."/>
            <person name="Brown C."/>
            <person name="Schwake O."/>
            <person name="Coil D."/>
            <person name="Jospin G."/>
            <person name="Eisen J."/>
            <person name="Edwards M."/>
            <person name="Pruden A."/>
        </authorList>
    </citation>
    <scope>NUCLEOTIDE SEQUENCE [LARGE SCALE GENOMIC DNA]</scope>
    <source>
        <strain evidence="9 12">Genessee03</strain>
    </source>
</reference>
<evidence type="ECO:0000256" key="6">
    <source>
        <dbReference type="ARBA" id="ARBA00022989"/>
    </source>
</evidence>
<evidence type="ECO:0000313" key="11">
    <source>
        <dbReference type="EMBL" id="TID41317.1"/>
    </source>
</evidence>
<dbReference type="InterPro" id="IPR022346">
    <property type="entry name" value="T2SS_GspH"/>
</dbReference>
<dbReference type="EMBL" id="QFGG01000009">
    <property type="protein sequence ID" value="TID41317.1"/>
    <property type="molecule type" value="Genomic_DNA"/>
</dbReference>
<keyword evidence="5" id="KW-0812">Transmembrane</keyword>
<evidence type="ECO:0000313" key="14">
    <source>
        <dbReference type="Proteomes" id="UP000306421"/>
    </source>
</evidence>
<dbReference type="GO" id="GO:0015627">
    <property type="term" value="C:type II protein secretion system complex"/>
    <property type="evidence" value="ECO:0007669"/>
    <property type="project" value="InterPro"/>
</dbReference>
<dbReference type="Proteomes" id="UP000251035">
    <property type="component" value="Unassembled WGS sequence"/>
</dbReference>
<dbReference type="OrthoDB" id="5653962at2"/>
<reference evidence="11 14" key="2">
    <citation type="submission" date="2018-04" db="EMBL/GenBank/DDBJ databases">
        <title>Whole genome sequence comparison of clinical and drinking water Legionella pneumophila isolates.</title>
        <authorList>
            <person name="Garner E."/>
        </authorList>
    </citation>
    <scope>NUCLEOTIDE SEQUENCE [LARGE SCALE GENOMIC DNA]</scope>
    <source>
        <strain evidence="11 14">WH02</strain>
    </source>
</reference>
<evidence type="ECO:0000313" key="9">
    <source>
        <dbReference type="EMBL" id="PUT46281.1"/>
    </source>
</evidence>
<dbReference type="Proteomes" id="UP000306421">
    <property type="component" value="Unassembled WGS sequence"/>
</dbReference>
<keyword evidence="7" id="KW-0472">Membrane</keyword>
<keyword evidence="12" id="KW-1185">Reference proteome</keyword>
<evidence type="ECO:0000313" key="12">
    <source>
        <dbReference type="Proteomes" id="UP000251035"/>
    </source>
</evidence>
<feature type="domain" description="General secretion pathway GspH" evidence="8">
    <location>
        <begin position="27"/>
        <end position="135"/>
    </location>
</feature>
<dbReference type="GO" id="GO:0015628">
    <property type="term" value="P:protein secretion by the type II secretion system"/>
    <property type="evidence" value="ECO:0007669"/>
    <property type="project" value="InterPro"/>
</dbReference>
<comment type="caution">
    <text evidence="10">The sequence shown here is derived from an EMBL/GenBank/DDBJ whole genome shotgun (WGS) entry which is preliminary data.</text>
</comment>
<evidence type="ECO:0000256" key="1">
    <source>
        <dbReference type="ARBA" id="ARBA00004377"/>
    </source>
</evidence>